<dbReference type="EMBL" id="AP011481">
    <property type="protein sequence ID" value="BBD82379.1"/>
    <property type="molecule type" value="Genomic_DNA"/>
</dbReference>
<name>A0A679B9G1_ORYSI</name>
<organism evidence="1">
    <name type="scientific">Oryza sativa subsp. indica</name>
    <name type="common">Rice</name>
    <dbReference type="NCBI Taxonomy" id="39946"/>
    <lineage>
        <taxon>Eukaryota</taxon>
        <taxon>Viridiplantae</taxon>
        <taxon>Streptophyta</taxon>
        <taxon>Embryophyta</taxon>
        <taxon>Tracheophyta</taxon>
        <taxon>Spermatophyta</taxon>
        <taxon>Magnoliopsida</taxon>
        <taxon>Liliopsida</taxon>
        <taxon>Poales</taxon>
        <taxon>Poaceae</taxon>
        <taxon>BOP clade</taxon>
        <taxon>Oryzoideae</taxon>
        <taxon>Oryzeae</taxon>
        <taxon>Oryzinae</taxon>
        <taxon>Oryza</taxon>
        <taxon>Oryza sativa</taxon>
    </lineage>
</organism>
<gene>
    <name evidence="1" type="primary">K0123C06.10</name>
</gene>
<reference evidence="1" key="1">
    <citation type="submission" date="2009-05" db="EMBL/GenBank/DDBJ databases">
        <title>Oryza sativa Indica Group genomic DNA, chromosome 11, BAC clone:K0123C06, cultivar:Kasalath.</title>
        <authorList>
            <person name="Matsumoto T."/>
            <person name="Wu J."/>
            <person name="Kanamori H."/>
        </authorList>
    </citation>
    <scope>NUCLEOTIDE SEQUENCE</scope>
</reference>
<proteinExistence type="predicted"/>
<protein>
    <submittedName>
        <fullName evidence="1">Nucleotide-binding leucine-rich-repeat protein 1-like</fullName>
    </submittedName>
</protein>
<evidence type="ECO:0000313" key="1">
    <source>
        <dbReference type="EMBL" id="BBD82379.1"/>
    </source>
</evidence>
<sequence length="130" mass="14600">MGKVRRISGVLSIGGCEGLERVSNLPQVRELLVGGCPNLRHVEDWAVWSSYGGLDEDMQEISQLWVPRLQEQHRQLHGDEHELEVNDGFQKHSPDAIGTCYMYRFTSILVPVNGPFSYATMAPSTSKDRS</sequence>
<dbReference type="AlphaFoldDB" id="A0A679B9G1"/>
<accession>A0A679B9G1</accession>